<reference evidence="1 2" key="1">
    <citation type="journal article" date="2020" name="Biotechnol. Biofuels">
        <title>New insights from the biogas microbiome by comprehensive genome-resolved metagenomics of nearly 1600 species originating from multiple anaerobic digesters.</title>
        <authorList>
            <person name="Campanaro S."/>
            <person name="Treu L."/>
            <person name="Rodriguez-R L.M."/>
            <person name="Kovalovszki A."/>
            <person name="Ziels R.M."/>
            <person name="Maus I."/>
            <person name="Zhu X."/>
            <person name="Kougias P.G."/>
            <person name="Basile A."/>
            <person name="Luo G."/>
            <person name="Schluter A."/>
            <person name="Konstantinidis K.T."/>
            <person name="Angelidaki I."/>
        </authorList>
    </citation>
    <scope>NUCLEOTIDE SEQUENCE [LARGE SCALE GENOMIC DNA]</scope>
    <source>
        <strain evidence="1">AS06rmzACSIP_421</strain>
    </source>
</reference>
<dbReference type="Proteomes" id="UP000554004">
    <property type="component" value="Unassembled WGS sequence"/>
</dbReference>
<evidence type="ECO:0000313" key="1">
    <source>
        <dbReference type="EMBL" id="NLE30904.1"/>
    </source>
</evidence>
<name>A0A847EUA8_9BACT</name>
<accession>A0A847EUA8</accession>
<sequence length="89" mass="10729">MNILPTFKENAYLTLLIKDNFIYANLAYSNLVAQRTFLLSDSTDLSPLKFRLDDITFTKEFWFEYFDSLEKFFDWDIVDRTYEGIFKIK</sequence>
<evidence type="ECO:0000313" key="2">
    <source>
        <dbReference type="Proteomes" id="UP000554004"/>
    </source>
</evidence>
<feature type="non-terminal residue" evidence="1">
    <location>
        <position position="89"/>
    </location>
</feature>
<dbReference type="AlphaFoldDB" id="A0A847EUA8"/>
<gene>
    <name evidence="1" type="ORF">GX618_01350</name>
</gene>
<proteinExistence type="predicted"/>
<protein>
    <submittedName>
        <fullName evidence="1">Uncharacterized protein</fullName>
    </submittedName>
</protein>
<organism evidence="1 2">
    <name type="scientific">Candidatus Dojkabacteria bacterium</name>
    <dbReference type="NCBI Taxonomy" id="2099670"/>
    <lineage>
        <taxon>Bacteria</taxon>
        <taxon>Candidatus Dojkabacteria</taxon>
    </lineage>
</organism>
<dbReference type="EMBL" id="JAAZAL010000047">
    <property type="protein sequence ID" value="NLE30904.1"/>
    <property type="molecule type" value="Genomic_DNA"/>
</dbReference>
<comment type="caution">
    <text evidence="1">The sequence shown here is derived from an EMBL/GenBank/DDBJ whole genome shotgun (WGS) entry which is preliminary data.</text>
</comment>